<keyword evidence="1" id="KW-0812">Transmembrane</keyword>
<keyword evidence="1" id="KW-0472">Membrane</keyword>
<dbReference type="PANTHER" id="PTHR35462">
    <property type="match status" value="1"/>
</dbReference>
<organism evidence="2 3">
    <name type="scientific">Coffea canephora</name>
    <name type="common">Robusta coffee</name>
    <dbReference type="NCBI Taxonomy" id="49390"/>
    <lineage>
        <taxon>Eukaryota</taxon>
        <taxon>Viridiplantae</taxon>
        <taxon>Streptophyta</taxon>
        <taxon>Embryophyta</taxon>
        <taxon>Tracheophyta</taxon>
        <taxon>Spermatophyta</taxon>
        <taxon>Magnoliopsida</taxon>
        <taxon>eudicotyledons</taxon>
        <taxon>Gunneridae</taxon>
        <taxon>Pentapetalae</taxon>
        <taxon>asterids</taxon>
        <taxon>lamiids</taxon>
        <taxon>Gentianales</taxon>
        <taxon>Rubiaceae</taxon>
        <taxon>Ixoroideae</taxon>
        <taxon>Gardenieae complex</taxon>
        <taxon>Bertiereae - Coffeeae clade</taxon>
        <taxon>Coffeeae</taxon>
        <taxon>Coffea</taxon>
    </lineage>
</organism>
<dbReference type="STRING" id="49390.A0A068TPS4"/>
<evidence type="ECO:0000313" key="3">
    <source>
        <dbReference type="Proteomes" id="UP000295252"/>
    </source>
</evidence>
<dbReference type="Proteomes" id="UP000295252">
    <property type="component" value="Chromosome VI"/>
</dbReference>
<dbReference type="AlphaFoldDB" id="A0A068TPS4"/>
<dbReference type="Gramene" id="CDO98216">
    <property type="protein sequence ID" value="CDO98216"/>
    <property type="gene ID" value="GSCOC_T00022236001"/>
</dbReference>
<keyword evidence="3" id="KW-1185">Reference proteome</keyword>
<dbReference type="PANTHER" id="PTHR35462:SF2">
    <property type="entry name" value="TRANSMEMBRANE PROTEIN"/>
    <property type="match status" value="1"/>
</dbReference>
<dbReference type="OMA" id="METQFHG"/>
<accession>A0A068TPS4</accession>
<feature type="transmembrane region" description="Helical" evidence="1">
    <location>
        <begin position="12"/>
        <end position="31"/>
    </location>
</feature>
<dbReference type="EMBL" id="HG739086">
    <property type="protein sequence ID" value="CDO98216.1"/>
    <property type="molecule type" value="Genomic_DNA"/>
</dbReference>
<dbReference type="OrthoDB" id="772152at2759"/>
<sequence length="116" mass="12721">MEHGDDWLALDKLYHVLFGFCATIIFTLLASRTRYAFIRNRSTWVGSVLALMAGASKEVADEMGYFKSAGASAKDAVADLFGTLIAVFALWLTESFNIPAGLGSDYSDQVKRVEMV</sequence>
<protein>
    <submittedName>
        <fullName evidence="2">Uncharacterized protein</fullName>
    </submittedName>
</protein>
<reference evidence="3" key="1">
    <citation type="journal article" date="2014" name="Science">
        <title>The coffee genome provides insight into the convergent evolution of caffeine biosynthesis.</title>
        <authorList>
            <person name="Denoeud F."/>
            <person name="Carretero-Paulet L."/>
            <person name="Dereeper A."/>
            <person name="Droc G."/>
            <person name="Guyot R."/>
            <person name="Pietrella M."/>
            <person name="Zheng C."/>
            <person name="Alberti A."/>
            <person name="Anthony F."/>
            <person name="Aprea G."/>
            <person name="Aury J.M."/>
            <person name="Bento P."/>
            <person name="Bernard M."/>
            <person name="Bocs S."/>
            <person name="Campa C."/>
            <person name="Cenci A."/>
            <person name="Combes M.C."/>
            <person name="Crouzillat D."/>
            <person name="Da Silva C."/>
            <person name="Daddiego L."/>
            <person name="De Bellis F."/>
            <person name="Dussert S."/>
            <person name="Garsmeur O."/>
            <person name="Gayraud T."/>
            <person name="Guignon V."/>
            <person name="Jahn K."/>
            <person name="Jamilloux V."/>
            <person name="Joet T."/>
            <person name="Labadie K."/>
            <person name="Lan T."/>
            <person name="Leclercq J."/>
            <person name="Lepelley M."/>
            <person name="Leroy T."/>
            <person name="Li L.T."/>
            <person name="Librado P."/>
            <person name="Lopez L."/>
            <person name="Munoz A."/>
            <person name="Noel B."/>
            <person name="Pallavicini A."/>
            <person name="Perrotta G."/>
            <person name="Poncet V."/>
            <person name="Pot D."/>
            <person name="Priyono X."/>
            <person name="Rigoreau M."/>
            <person name="Rouard M."/>
            <person name="Rozas J."/>
            <person name="Tranchant-Dubreuil C."/>
            <person name="VanBuren R."/>
            <person name="Zhang Q."/>
            <person name="Andrade A.C."/>
            <person name="Argout X."/>
            <person name="Bertrand B."/>
            <person name="de Kochko A."/>
            <person name="Graziosi G."/>
            <person name="Henry R.J."/>
            <person name="Jayarama X."/>
            <person name="Ming R."/>
            <person name="Nagai C."/>
            <person name="Rounsley S."/>
            <person name="Sankoff D."/>
            <person name="Giuliano G."/>
            <person name="Albert V.A."/>
            <person name="Wincker P."/>
            <person name="Lashermes P."/>
        </authorList>
    </citation>
    <scope>NUCLEOTIDE SEQUENCE [LARGE SCALE GENOMIC DNA]</scope>
    <source>
        <strain evidence="3">cv. DH200-94</strain>
    </source>
</reference>
<gene>
    <name evidence="2" type="ORF">GSCOC_T00022236001</name>
</gene>
<keyword evidence="1" id="KW-1133">Transmembrane helix</keyword>
<name>A0A068TPS4_COFCA</name>
<dbReference type="InParanoid" id="A0A068TPS4"/>
<evidence type="ECO:0000256" key="1">
    <source>
        <dbReference type="SAM" id="Phobius"/>
    </source>
</evidence>
<proteinExistence type="predicted"/>
<evidence type="ECO:0000313" key="2">
    <source>
        <dbReference type="EMBL" id="CDO98216.1"/>
    </source>
</evidence>
<dbReference type="PhylomeDB" id="A0A068TPS4"/>